<reference evidence="7" key="1">
    <citation type="submission" date="2021-03" db="EMBL/GenBank/DDBJ databases">
        <authorList>
            <person name="Tagirdzhanova G."/>
        </authorList>
    </citation>
    <scope>NUCLEOTIDE SEQUENCE</scope>
</reference>
<evidence type="ECO:0000313" key="8">
    <source>
        <dbReference type="Proteomes" id="UP000664534"/>
    </source>
</evidence>
<evidence type="ECO:0008006" key="9">
    <source>
        <dbReference type="Google" id="ProtNLM"/>
    </source>
</evidence>
<dbReference type="InterPro" id="IPR037185">
    <property type="entry name" value="EmrE-like"/>
</dbReference>
<dbReference type="GO" id="GO:0015095">
    <property type="term" value="F:magnesium ion transmembrane transporter activity"/>
    <property type="evidence" value="ECO:0007669"/>
    <property type="project" value="InterPro"/>
</dbReference>
<evidence type="ECO:0000256" key="1">
    <source>
        <dbReference type="ARBA" id="ARBA00004141"/>
    </source>
</evidence>
<feature type="transmembrane region" description="Helical" evidence="6">
    <location>
        <begin position="193"/>
        <end position="213"/>
    </location>
</feature>
<name>A0A8H3FCE4_9LECA</name>
<dbReference type="Proteomes" id="UP000664534">
    <property type="component" value="Unassembled WGS sequence"/>
</dbReference>
<feature type="transmembrane region" description="Helical" evidence="6">
    <location>
        <begin position="288"/>
        <end position="312"/>
    </location>
</feature>
<comment type="caution">
    <text evidence="7">The sequence shown here is derived from an EMBL/GenBank/DDBJ whole genome shotgun (WGS) entry which is preliminary data.</text>
</comment>
<dbReference type="OrthoDB" id="2504919at2759"/>
<keyword evidence="3 6" id="KW-1133">Transmembrane helix</keyword>
<sequence>MGQLGGLSPQGSVVIGIFVGLISTSVQSLGLTLQRKSHILEDEKDPNDPRRPPHRRRRWQLGMLMFIVSNLAGSTIQITTLPLPVLSTLQASGLVFNSICATIILGEPFTRWSFGGTILVCGGAVLIAIFGAIGEPAHNLDQLLTLLARRQFILWMIGQAILVAAIIAGAKALKYMNPWTSNSPRMRLFRGMAYGAVSGILSAHSLLVAKSAVELLVRTIVDRHNEFNRWQSWMILLGLLALALTQLYYLHRGLKLCSTSILYPFVFCVYNIIAILDGLIYFDQSSRLSLLHALLIALGTVILLIGVLALSWRLNSDAATRPSVSQNTLTPGMGFVNDDSDSGAEADTPKSPADEEAQLADGKQSLFHNPSNSHRVPPPNDACTPTTKNNDLLSITHLRRKGITESEEIWEELEDDAPAEMSPFSHRRSSARSTPISKLPSRENPRTENTNESTALLARSGTGRSYRDRKRRRSTPISETQEMERRRRSTSSHEALGGWWKMRNWWSGKDRKDKGKGKGTGNGNGNGNGDVA</sequence>
<protein>
    <recommendedName>
        <fullName evidence="9">Magnesium transporter</fullName>
    </recommendedName>
</protein>
<keyword evidence="2 6" id="KW-0812">Transmembrane</keyword>
<feature type="transmembrane region" description="Helical" evidence="6">
    <location>
        <begin position="59"/>
        <end position="79"/>
    </location>
</feature>
<proteinExistence type="predicted"/>
<evidence type="ECO:0000256" key="6">
    <source>
        <dbReference type="SAM" id="Phobius"/>
    </source>
</evidence>
<dbReference type="Pfam" id="PF05653">
    <property type="entry name" value="Mg_trans_NIPA"/>
    <property type="match status" value="1"/>
</dbReference>
<evidence type="ECO:0000256" key="5">
    <source>
        <dbReference type="SAM" id="MobiDB-lite"/>
    </source>
</evidence>
<evidence type="ECO:0000256" key="3">
    <source>
        <dbReference type="ARBA" id="ARBA00022989"/>
    </source>
</evidence>
<feature type="region of interest" description="Disordered" evidence="5">
    <location>
        <begin position="415"/>
        <end position="495"/>
    </location>
</feature>
<feature type="transmembrane region" description="Helical" evidence="6">
    <location>
        <begin position="85"/>
        <end position="105"/>
    </location>
</feature>
<dbReference type="AlphaFoldDB" id="A0A8H3FCE4"/>
<dbReference type="PANTHER" id="PTHR12570">
    <property type="match status" value="1"/>
</dbReference>
<feature type="region of interest" description="Disordered" evidence="5">
    <location>
        <begin position="507"/>
        <end position="532"/>
    </location>
</feature>
<feature type="transmembrane region" description="Helical" evidence="6">
    <location>
        <begin position="262"/>
        <end position="282"/>
    </location>
</feature>
<feature type="transmembrane region" description="Helical" evidence="6">
    <location>
        <begin position="112"/>
        <end position="133"/>
    </location>
</feature>
<gene>
    <name evidence="7" type="ORF">IMSHALPRED_004627</name>
</gene>
<dbReference type="EMBL" id="CAJPDT010000023">
    <property type="protein sequence ID" value="CAF9919453.1"/>
    <property type="molecule type" value="Genomic_DNA"/>
</dbReference>
<evidence type="ECO:0000256" key="2">
    <source>
        <dbReference type="ARBA" id="ARBA00022692"/>
    </source>
</evidence>
<dbReference type="InterPro" id="IPR008521">
    <property type="entry name" value="Mg_trans_NIPA"/>
</dbReference>
<accession>A0A8H3FCE4</accession>
<evidence type="ECO:0000313" key="7">
    <source>
        <dbReference type="EMBL" id="CAF9919453.1"/>
    </source>
</evidence>
<keyword evidence="8" id="KW-1185">Reference proteome</keyword>
<dbReference type="Gene3D" id="1.10.3730.20">
    <property type="match status" value="1"/>
</dbReference>
<feature type="transmembrane region" description="Helical" evidence="6">
    <location>
        <begin position="233"/>
        <end position="250"/>
    </location>
</feature>
<feature type="transmembrane region" description="Helical" evidence="6">
    <location>
        <begin position="153"/>
        <end position="173"/>
    </location>
</feature>
<organism evidence="7 8">
    <name type="scientific">Imshaugia aleurites</name>
    <dbReference type="NCBI Taxonomy" id="172621"/>
    <lineage>
        <taxon>Eukaryota</taxon>
        <taxon>Fungi</taxon>
        <taxon>Dikarya</taxon>
        <taxon>Ascomycota</taxon>
        <taxon>Pezizomycotina</taxon>
        <taxon>Lecanoromycetes</taxon>
        <taxon>OSLEUM clade</taxon>
        <taxon>Lecanoromycetidae</taxon>
        <taxon>Lecanorales</taxon>
        <taxon>Lecanorineae</taxon>
        <taxon>Parmeliaceae</taxon>
        <taxon>Imshaugia</taxon>
    </lineage>
</organism>
<dbReference type="FunFam" id="1.10.3730.20:FF:000012">
    <property type="entry name" value="DUF803 domain-containing protein"/>
    <property type="match status" value="1"/>
</dbReference>
<feature type="compositionally biased region" description="Gly residues" evidence="5">
    <location>
        <begin position="518"/>
        <end position="532"/>
    </location>
</feature>
<dbReference type="GO" id="GO:0016020">
    <property type="term" value="C:membrane"/>
    <property type="evidence" value="ECO:0007669"/>
    <property type="project" value="UniProtKB-SubCell"/>
</dbReference>
<keyword evidence="4 6" id="KW-0472">Membrane</keyword>
<evidence type="ECO:0000256" key="4">
    <source>
        <dbReference type="ARBA" id="ARBA00023136"/>
    </source>
</evidence>
<dbReference type="PANTHER" id="PTHR12570:SF86">
    <property type="entry name" value="ADR321CP"/>
    <property type="match status" value="1"/>
</dbReference>
<dbReference type="SUPFAM" id="SSF103481">
    <property type="entry name" value="Multidrug resistance efflux transporter EmrE"/>
    <property type="match status" value="1"/>
</dbReference>
<feature type="region of interest" description="Disordered" evidence="5">
    <location>
        <begin position="322"/>
        <end position="389"/>
    </location>
</feature>
<comment type="subcellular location">
    <subcellularLocation>
        <location evidence="1">Membrane</location>
        <topology evidence="1">Multi-pass membrane protein</topology>
    </subcellularLocation>
</comment>
<feature type="transmembrane region" description="Helical" evidence="6">
    <location>
        <begin position="12"/>
        <end position="33"/>
    </location>
</feature>